<protein>
    <submittedName>
        <fullName evidence="2">Uncharacterized protein</fullName>
    </submittedName>
</protein>
<keyword evidence="3" id="KW-1185">Reference proteome</keyword>
<dbReference type="HOGENOM" id="CLU_046149_0_0_1"/>
<keyword evidence="1" id="KW-0732">Signal</keyword>
<sequence length="471" mass="55942">MGKKIYRVEIMLLMVFLKPYLFTDLIFSNNENPKPCSYDLDADSYVMHTLNSLESSKYVSSQAPSEYNTTTSYNNSCAAMEIFKFCENQQNSSEVNYETNYTNNPSENSMNLIPDLTLAQHSGLFLCRYMTIRPVYNNFNQFNKIPIAYTFLCIESDYSLIFSYITNKICGTILLRNKQTDIIKIHNAYEKYKSCLSKKYICQFLESNFIISDENNWKFLFYQYVDFKNWMNNTYKFKSIKSGSNYNQIFITYQTKIFEKYNDNLKDALDLLLEAFNSSNYNFLYKLIPIYNLIHKITMFRGNYSKSITIVLYLKLIISKIEIFRYDFFGEQNISETIEKLYENNMFNKLIAEIGMIFAEVINLCFTSKEILEVVEVLNFIYFIRAYYNDFYKCSEILRNVVDINSVDEVLRSTYDEQKNLIYISFAKTFKEQSFYKMLVKIIEEYNITQFSKHKNKSSSKNIKKKQQFIN</sequence>
<dbReference type="AlphaFoldDB" id="A0A059EZG6"/>
<dbReference type="OrthoDB" id="2197779at2759"/>
<evidence type="ECO:0000256" key="1">
    <source>
        <dbReference type="SAM" id="SignalP"/>
    </source>
</evidence>
<name>A0A059EZG6_9MICR</name>
<dbReference type="VEuPathDB" id="MicrosporidiaDB:H312_02288"/>
<feature type="chain" id="PRO_5001572389" evidence="1">
    <location>
        <begin position="24"/>
        <end position="471"/>
    </location>
</feature>
<organism evidence="2 3">
    <name type="scientific">Anncaliia algerae PRA339</name>
    <dbReference type="NCBI Taxonomy" id="1288291"/>
    <lineage>
        <taxon>Eukaryota</taxon>
        <taxon>Fungi</taxon>
        <taxon>Fungi incertae sedis</taxon>
        <taxon>Microsporidia</taxon>
        <taxon>Tubulinosematoidea</taxon>
        <taxon>Tubulinosematidae</taxon>
        <taxon>Anncaliia</taxon>
    </lineage>
</organism>
<evidence type="ECO:0000313" key="2">
    <source>
        <dbReference type="EMBL" id="KCZ80320.1"/>
    </source>
</evidence>
<dbReference type="EMBL" id="KK365188">
    <property type="protein sequence ID" value="KCZ80320.1"/>
    <property type="molecule type" value="Genomic_DNA"/>
</dbReference>
<dbReference type="Proteomes" id="UP000030655">
    <property type="component" value="Unassembled WGS sequence"/>
</dbReference>
<proteinExistence type="predicted"/>
<gene>
    <name evidence="2" type="ORF">H312_02288</name>
</gene>
<reference evidence="3" key="1">
    <citation type="submission" date="2013-02" db="EMBL/GenBank/DDBJ databases">
        <authorList>
            <consortium name="The Broad Institute Genome Sequencing Platform"/>
            <person name="Cuomo C."/>
            <person name="Becnel J."/>
            <person name="Sanscrainte N."/>
            <person name="Walker B."/>
            <person name="Young S.K."/>
            <person name="Zeng Q."/>
            <person name="Gargeya S."/>
            <person name="Fitzgerald M."/>
            <person name="Haas B."/>
            <person name="Abouelleil A."/>
            <person name="Alvarado L."/>
            <person name="Arachchi H.M."/>
            <person name="Berlin A.M."/>
            <person name="Chapman S.B."/>
            <person name="Dewar J."/>
            <person name="Goldberg J."/>
            <person name="Griggs A."/>
            <person name="Gujja S."/>
            <person name="Hansen M."/>
            <person name="Howarth C."/>
            <person name="Imamovic A."/>
            <person name="Larimer J."/>
            <person name="McCowan C."/>
            <person name="Murphy C."/>
            <person name="Neiman D."/>
            <person name="Pearson M."/>
            <person name="Priest M."/>
            <person name="Roberts A."/>
            <person name="Saif S."/>
            <person name="Shea T."/>
            <person name="Sisk P."/>
            <person name="Sykes S."/>
            <person name="Wortman J."/>
            <person name="Nusbaum C."/>
            <person name="Birren B."/>
        </authorList>
    </citation>
    <scope>NUCLEOTIDE SEQUENCE [LARGE SCALE GENOMIC DNA]</scope>
    <source>
        <strain evidence="3">PRA339</strain>
    </source>
</reference>
<reference evidence="2 3" key="2">
    <citation type="submission" date="2014-03" db="EMBL/GenBank/DDBJ databases">
        <title>The Genome Sequence of Anncaliia algerae insect isolate PRA339.</title>
        <authorList>
            <consortium name="The Broad Institute Genome Sequencing Platform"/>
            <consortium name="The Broad Institute Genome Sequencing Center for Infectious Disease"/>
            <person name="Cuomo C."/>
            <person name="Becnel J."/>
            <person name="Sanscrainte N."/>
            <person name="Walker B."/>
            <person name="Young S.K."/>
            <person name="Zeng Q."/>
            <person name="Gargeya S."/>
            <person name="Fitzgerald M."/>
            <person name="Haas B."/>
            <person name="Abouelleil A."/>
            <person name="Alvarado L."/>
            <person name="Arachchi H.M."/>
            <person name="Berlin A.M."/>
            <person name="Chapman S.B."/>
            <person name="Dewar J."/>
            <person name="Goldberg J."/>
            <person name="Griggs A."/>
            <person name="Gujja S."/>
            <person name="Hansen M."/>
            <person name="Howarth C."/>
            <person name="Imamovic A."/>
            <person name="Larimer J."/>
            <person name="McCowan C."/>
            <person name="Murphy C."/>
            <person name="Neiman D."/>
            <person name="Pearson M."/>
            <person name="Priest M."/>
            <person name="Roberts A."/>
            <person name="Saif S."/>
            <person name="Shea T."/>
            <person name="Sisk P."/>
            <person name="Sykes S."/>
            <person name="Wortman J."/>
            <person name="Nusbaum C."/>
            <person name="Birren B."/>
        </authorList>
    </citation>
    <scope>NUCLEOTIDE SEQUENCE [LARGE SCALE GENOMIC DNA]</scope>
    <source>
        <strain evidence="2 3">PRA339</strain>
    </source>
</reference>
<feature type="signal peptide" evidence="1">
    <location>
        <begin position="1"/>
        <end position="23"/>
    </location>
</feature>
<evidence type="ECO:0000313" key="3">
    <source>
        <dbReference type="Proteomes" id="UP000030655"/>
    </source>
</evidence>
<accession>A0A059EZG6</accession>